<accession>A0A8S4A5L9</accession>
<reference evidence="2" key="1">
    <citation type="submission" date="2021-04" db="EMBL/GenBank/DDBJ databases">
        <authorList>
            <consortium name="Molecular Ecology Group"/>
        </authorList>
    </citation>
    <scope>NUCLEOTIDE SEQUENCE</scope>
</reference>
<dbReference type="EMBL" id="CAJHNH020008432">
    <property type="protein sequence ID" value="CAG5135568.1"/>
    <property type="molecule type" value="Genomic_DNA"/>
</dbReference>
<feature type="compositionally biased region" description="Low complexity" evidence="1">
    <location>
        <begin position="398"/>
        <end position="410"/>
    </location>
</feature>
<organism evidence="2 3">
    <name type="scientific">Candidula unifasciata</name>
    <dbReference type="NCBI Taxonomy" id="100452"/>
    <lineage>
        <taxon>Eukaryota</taxon>
        <taxon>Metazoa</taxon>
        <taxon>Spiralia</taxon>
        <taxon>Lophotrochozoa</taxon>
        <taxon>Mollusca</taxon>
        <taxon>Gastropoda</taxon>
        <taxon>Heterobranchia</taxon>
        <taxon>Euthyneura</taxon>
        <taxon>Panpulmonata</taxon>
        <taxon>Eupulmonata</taxon>
        <taxon>Stylommatophora</taxon>
        <taxon>Helicina</taxon>
        <taxon>Helicoidea</taxon>
        <taxon>Geomitridae</taxon>
        <taxon>Candidula</taxon>
    </lineage>
</organism>
<gene>
    <name evidence="2" type="ORF">CUNI_LOCUS21126</name>
</gene>
<feature type="region of interest" description="Disordered" evidence="1">
    <location>
        <begin position="395"/>
        <end position="418"/>
    </location>
</feature>
<dbReference type="Proteomes" id="UP000678393">
    <property type="component" value="Unassembled WGS sequence"/>
</dbReference>
<feature type="compositionally biased region" description="Acidic residues" evidence="1">
    <location>
        <begin position="19"/>
        <end position="39"/>
    </location>
</feature>
<sequence length="482" mass="53741">DSDFQAMIQACTDLADSFENFDDDEEEDDGDFTESEDGDLVAKCDKETNTEGGDYKLKEVRHRAPHHHHHHHHHKTQHYADSLRSSTIRRSQTFSPTCRQQPPGYVCKLNRSDSDSSIPLYRRTPFQRNTVSRRSLRWKRADGSVGVMPVTGQLPFRTSLDLELDLQASHTKLSHLVDEITRLKELKRTLEESKNKGQWELPEWLSENEKFHRLLSMAEKLHHCVQASSSGDRREYISKQDKRAEHLMKKVTKDVHKMRRGSHQSRMFNFREKMAFFTSSNMDVPVIPSDVLKSVSASRRPSRSDSVEEGVTSSVQSAVSVHYSSASAPVETFSCKPAGSQTPIQSSPLFSSQPLPHNQNLSLNTSAALSSPSNNAASSVDKSLLCKVDSHSKINSTVSSDPSVQSNNSSAHTLSSTAEKQIVTSQVISQQQHPTHETVTSSPLLPCGGDTVSLGGDRTKGSDHPWAPVTPFFLDSRLGEEV</sequence>
<evidence type="ECO:0000313" key="2">
    <source>
        <dbReference type="EMBL" id="CAG5135568.1"/>
    </source>
</evidence>
<proteinExistence type="predicted"/>
<feature type="non-terminal residue" evidence="2">
    <location>
        <position position="482"/>
    </location>
</feature>
<evidence type="ECO:0000313" key="3">
    <source>
        <dbReference type="Proteomes" id="UP000678393"/>
    </source>
</evidence>
<feature type="region of interest" description="Disordered" evidence="1">
    <location>
        <begin position="337"/>
        <end position="374"/>
    </location>
</feature>
<dbReference type="AlphaFoldDB" id="A0A8S4A5L9"/>
<feature type="region of interest" description="Disordered" evidence="1">
    <location>
        <begin position="15"/>
        <end position="39"/>
    </location>
</feature>
<feature type="compositionally biased region" description="Low complexity" evidence="1">
    <location>
        <begin position="343"/>
        <end position="374"/>
    </location>
</feature>
<evidence type="ECO:0000256" key="1">
    <source>
        <dbReference type="SAM" id="MobiDB-lite"/>
    </source>
</evidence>
<keyword evidence="3" id="KW-1185">Reference proteome</keyword>
<name>A0A8S4A5L9_9EUPU</name>
<comment type="caution">
    <text evidence="2">The sequence shown here is derived from an EMBL/GenBank/DDBJ whole genome shotgun (WGS) entry which is preliminary data.</text>
</comment>
<dbReference type="OrthoDB" id="2020426at2759"/>
<protein>
    <submittedName>
        <fullName evidence="2">Uncharacterized protein</fullName>
    </submittedName>
</protein>